<evidence type="ECO:0000313" key="3">
    <source>
        <dbReference type="Proteomes" id="UP000824469"/>
    </source>
</evidence>
<proteinExistence type="predicted"/>
<dbReference type="Proteomes" id="UP000824469">
    <property type="component" value="Unassembled WGS sequence"/>
</dbReference>
<feature type="region of interest" description="Disordered" evidence="1">
    <location>
        <begin position="36"/>
        <end position="57"/>
    </location>
</feature>
<gene>
    <name evidence="2" type="ORF">KI387_038729</name>
</gene>
<organism evidence="2 3">
    <name type="scientific">Taxus chinensis</name>
    <name type="common">Chinese yew</name>
    <name type="synonym">Taxus wallichiana var. chinensis</name>
    <dbReference type="NCBI Taxonomy" id="29808"/>
    <lineage>
        <taxon>Eukaryota</taxon>
        <taxon>Viridiplantae</taxon>
        <taxon>Streptophyta</taxon>
        <taxon>Embryophyta</taxon>
        <taxon>Tracheophyta</taxon>
        <taxon>Spermatophyta</taxon>
        <taxon>Pinopsida</taxon>
        <taxon>Pinidae</taxon>
        <taxon>Conifers II</taxon>
        <taxon>Cupressales</taxon>
        <taxon>Taxaceae</taxon>
        <taxon>Taxus</taxon>
    </lineage>
</organism>
<feature type="non-terminal residue" evidence="2">
    <location>
        <position position="1"/>
    </location>
</feature>
<accession>A0AA38C9P2</accession>
<protein>
    <submittedName>
        <fullName evidence="2">Uncharacterized protein</fullName>
    </submittedName>
</protein>
<reference evidence="2 3" key="1">
    <citation type="journal article" date="2021" name="Nat. Plants">
        <title>The Taxus genome provides insights into paclitaxel biosynthesis.</title>
        <authorList>
            <person name="Xiong X."/>
            <person name="Gou J."/>
            <person name="Liao Q."/>
            <person name="Li Y."/>
            <person name="Zhou Q."/>
            <person name="Bi G."/>
            <person name="Li C."/>
            <person name="Du R."/>
            <person name="Wang X."/>
            <person name="Sun T."/>
            <person name="Guo L."/>
            <person name="Liang H."/>
            <person name="Lu P."/>
            <person name="Wu Y."/>
            <person name="Zhang Z."/>
            <person name="Ro D.K."/>
            <person name="Shang Y."/>
            <person name="Huang S."/>
            <person name="Yan J."/>
        </authorList>
    </citation>
    <scope>NUCLEOTIDE SEQUENCE [LARGE SCALE GENOMIC DNA]</scope>
    <source>
        <strain evidence="2">Ta-2019</strain>
    </source>
</reference>
<dbReference type="EMBL" id="JAHRHJ020000011">
    <property type="protein sequence ID" value="KAH9295141.1"/>
    <property type="molecule type" value="Genomic_DNA"/>
</dbReference>
<name>A0AA38C9P2_TAXCH</name>
<evidence type="ECO:0000256" key="1">
    <source>
        <dbReference type="SAM" id="MobiDB-lite"/>
    </source>
</evidence>
<comment type="caution">
    <text evidence="2">The sequence shown here is derived from an EMBL/GenBank/DDBJ whole genome shotgun (WGS) entry which is preliminary data.</text>
</comment>
<feature type="non-terminal residue" evidence="2">
    <location>
        <position position="57"/>
    </location>
</feature>
<sequence length="57" mass="6313">EKDKCEHFTMGVTGHSRVEGSVADCHAELVKFKSPPNQQERVLANAVQPGRNHGEQQ</sequence>
<keyword evidence="3" id="KW-1185">Reference proteome</keyword>
<evidence type="ECO:0000313" key="2">
    <source>
        <dbReference type="EMBL" id="KAH9295141.1"/>
    </source>
</evidence>
<dbReference type="AlphaFoldDB" id="A0AA38C9P2"/>